<feature type="compositionally biased region" description="Polar residues" evidence="1">
    <location>
        <begin position="57"/>
        <end position="85"/>
    </location>
</feature>
<comment type="caution">
    <text evidence="2">The sequence shown here is derived from an EMBL/GenBank/DDBJ whole genome shotgun (WGS) entry which is preliminary data.</text>
</comment>
<gene>
    <name evidence="2" type="ORF">Syun_001399</name>
</gene>
<dbReference type="SUPFAM" id="SSF55282">
    <property type="entry name" value="RL5-like"/>
    <property type="match status" value="1"/>
</dbReference>
<dbReference type="AlphaFoldDB" id="A0AAP0LHR0"/>
<evidence type="ECO:0000313" key="3">
    <source>
        <dbReference type="Proteomes" id="UP001420932"/>
    </source>
</evidence>
<dbReference type="Gene3D" id="3.30.1440.10">
    <property type="match status" value="1"/>
</dbReference>
<accession>A0AAP0LHR0</accession>
<organism evidence="2 3">
    <name type="scientific">Stephania yunnanensis</name>
    <dbReference type="NCBI Taxonomy" id="152371"/>
    <lineage>
        <taxon>Eukaryota</taxon>
        <taxon>Viridiplantae</taxon>
        <taxon>Streptophyta</taxon>
        <taxon>Embryophyta</taxon>
        <taxon>Tracheophyta</taxon>
        <taxon>Spermatophyta</taxon>
        <taxon>Magnoliopsida</taxon>
        <taxon>Ranunculales</taxon>
        <taxon>Menispermaceae</taxon>
        <taxon>Menispermoideae</taxon>
        <taxon>Cissampelideae</taxon>
        <taxon>Stephania</taxon>
    </lineage>
</organism>
<evidence type="ECO:0000256" key="1">
    <source>
        <dbReference type="SAM" id="MobiDB-lite"/>
    </source>
</evidence>
<dbReference type="InterPro" id="IPR022803">
    <property type="entry name" value="Ribosomal_uL5_dom_sf"/>
</dbReference>
<dbReference type="EMBL" id="JBBNAF010000001">
    <property type="protein sequence ID" value="KAK9169259.1"/>
    <property type="molecule type" value="Genomic_DNA"/>
</dbReference>
<feature type="compositionally biased region" description="Basic residues" evidence="1">
    <location>
        <begin position="35"/>
        <end position="44"/>
    </location>
</feature>
<sequence length="345" mass="38557">MTSHRHQSSYNPPMPSRLDPSPTSKPSTLSESTSKGRRGNRKDKTRGSGQARPKPPSISSHELGNTLGTGAWENLSSTGAPTAATTKMGRRHNRMSFLLLRRARKGPLSQPIFSIEIRENSIQFSMETEFCEFSQELEDHFEIFEHIRGFNVAIVTSANAQDETLPPWSGFLPKDEGETHISRSFDGHKEIVLVATTKAIEQGLALQLVHKHDLLAQFAAIGHYGIKFEAYDDLDSKCRYGFIKASMLPRSHFPRKHAHSALVMDRFRSLFRCHAIVVAWEPLNGGGFHLIAGVWNTSAYKHSAAKRVQDCFIEWAGWDGHRSSLLKGLVDSSYNLFLRGSETLG</sequence>
<protein>
    <recommendedName>
        <fullName evidence="4">Ribosomal protein L5</fullName>
    </recommendedName>
</protein>
<name>A0AAP0LHR0_9MAGN</name>
<feature type="compositionally biased region" description="Polar residues" evidence="1">
    <location>
        <begin position="21"/>
        <end position="33"/>
    </location>
</feature>
<evidence type="ECO:0000313" key="2">
    <source>
        <dbReference type="EMBL" id="KAK9169259.1"/>
    </source>
</evidence>
<dbReference type="Proteomes" id="UP001420932">
    <property type="component" value="Unassembled WGS sequence"/>
</dbReference>
<reference evidence="2 3" key="1">
    <citation type="submission" date="2024-01" db="EMBL/GenBank/DDBJ databases">
        <title>Genome assemblies of Stephania.</title>
        <authorList>
            <person name="Yang L."/>
        </authorList>
    </citation>
    <scope>NUCLEOTIDE SEQUENCE [LARGE SCALE GENOMIC DNA]</scope>
    <source>
        <strain evidence="2">YNDBR</strain>
        <tissue evidence="2">Leaf</tissue>
    </source>
</reference>
<proteinExistence type="predicted"/>
<keyword evidence="3" id="KW-1185">Reference proteome</keyword>
<evidence type="ECO:0008006" key="4">
    <source>
        <dbReference type="Google" id="ProtNLM"/>
    </source>
</evidence>
<feature type="region of interest" description="Disordered" evidence="1">
    <location>
        <begin position="1"/>
        <end position="90"/>
    </location>
</feature>